<dbReference type="InterPro" id="IPR046348">
    <property type="entry name" value="SIS_dom_sf"/>
</dbReference>
<keyword evidence="1" id="KW-0805">Transcription regulation</keyword>
<evidence type="ECO:0000256" key="2">
    <source>
        <dbReference type="ARBA" id="ARBA00023125"/>
    </source>
</evidence>
<dbReference type="PROSITE" id="PS51071">
    <property type="entry name" value="HTH_RPIR"/>
    <property type="match status" value="1"/>
</dbReference>
<dbReference type="CDD" id="cd05013">
    <property type="entry name" value="SIS_RpiR"/>
    <property type="match status" value="1"/>
</dbReference>
<organism evidence="6 7">
    <name type="scientific">Paenibacillus terreus</name>
    <dbReference type="NCBI Taxonomy" id="1387834"/>
    <lineage>
        <taxon>Bacteria</taxon>
        <taxon>Bacillati</taxon>
        <taxon>Bacillota</taxon>
        <taxon>Bacilli</taxon>
        <taxon>Bacillales</taxon>
        <taxon>Paenibacillaceae</taxon>
        <taxon>Paenibacillus</taxon>
    </lineage>
</organism>
<name>A0ABV5BFQ2_9BACL</name>
<reference evidence="6 7" key="1">
    <citation type="submission" date="2024-09" db="EMBL/GenBank/DDBJ databases">
        <authorList>
            <person name="Ruan L."/>
        </authorList>
    </citation>
    <scope>NUCLEOTIDE SEQUENCE [LARGE SCALE GENOMIC DNA]</scope>
    <source>
        <strain evidence="6 7">D33</strain>
    </source>
</reference>
<evidence type="ECO:0000256" key="1">
    <source>
        <dbReference type="ARBA" id="ARBA00023015"/>
    </source>
</evidence>
<dbReference type="InterPro" id="IPR047640">
    <property type="entry name" value="RpiR-like"/>
</dbReference>
<keyword evidence="7" id="KW-1185">Reference proteome</keyword>
<dbReference type="RefSeq" id="WP_375528220.1">
    <property type="nucleotide sequence ID" value="NZ_JBHILM010000043.1"/>
</dbReference>
<keyword evidence="3" id="KW-0804">Transcription</keyword>
<dbReference type="InterPro" id="IPR036388">
    <property type="entry name" value="WH-like_DNA-bd_sf"/>
</dbReference>
<dbReference type="InterPro" id="IPR035472">
    <property type="entry name" value="RpiR-like_SIS"/>
</dbReference>
<accession>A0ABV5BFQ2</accession>
<dbReference type="Proteomes" id="UP001580407">
    <property type="component" value="Unassembled WGS sequence"/>
</dbReference>
<gene>
    <name evidence="6" type="ORF">ACE3NQ_26935</name>
</gene>
<dbReference type="Gene3D" id="3.40.50.10490">
    <property type="entry name" value="Glucose-6-phosphate isomerase like protein, domain 1"/>
    <property type="match status" value="1"/>
</dbReference>
<dbReference type="Pfam" id="PF01380">
    <property type="entry name" value="SIS"/>
    <property type="match status" value="1"/>
</dbReference>
<evidence type="ECO:0000259" key="4">
    <source>
        <dbReference type="PROSITE" id="PS51071"/>
    </source>
</evidence>
<dbReference type="PANTHER" id="PTHR30514">
    <property type="entry name" value="GLUCOKINASE"/>
    <property type="match status" value="1"/>
</dbReference>
<evidence type="ECO:0000256" key="3">
    <source>
        <dbReference type="ARBA" id="ARBA00023163"/>
    </source>
</evidence>
<dbReference type="InterPro" id="IPR000281">
    <property type="entry name" value="HTH_RpiR"/>
</dbReference>
<dbReference type="SUPFAM" id="SSF53697">
    <property type="entry name" value="SIS domain"/>
    <property type="match status" value="1"/>
</dbReference>
<dbReference type="PANTHER" id="PTHR30514:SF10">
    <property type="entry name" value="MURR_RPIR FAMILY TRANSCRIPTIONAL REGULATOR"/>
    <property type="match status" value="1"/>
</dbReference>
<dbReference type="Pfam" id="PF01418">
    <property type="entry name" value="HTH_6"/>
    <property type="match status" value="1"/>
</dbReference>
<dbReference type="InterPro" id="IPR001347">
    <property type="entry name" value="SIS_dom"/>
</dbReference>
<dbReference type="SUPFAM" id="SSF46689">
    <property type="entry name" value="Homeodomain-like"/>
    <property type="match status" value="1"/>
</dbReference>
<dbReference type="Gene3D" id="1.10.10.10">
    <property type="entry name" value="Winged helix-like DNA-binding domain superfamily/Winged helix DNA-binding domain"/>
    <property type="match status" value="1"/>
</dbReference>
<dbReference type="EMBL" id="JBHILM010000043">
    <property type="protein sequence ID" value="MFB5684547.1"/>
    <property type="molecule type" value="Genomic_DNA"/>
</dbReference>
<keyword evidence="2" id="KW-0238">DNA-binding</keyword>
<evidence type="ECO:0000313" key="7">
    <source>
        <dbReference type="Proteomes" id="UP001580407"/>
    </source>
</evidence>
<dbReference type="PROSITE" id="PS51464">
    <property type="entry name" value="SIS"/>
    <property type="match status" value="1"/>
</dbReference>
<comment type="caution">
    <text evidence="6">The sequence shown here is derived from an EMBL/GenBank/DDBJ whole genome shotgun (WGS) entry which is preliminary data.</text>
</comment>
<evidence type="ECO:0000259" key="5">
    <source>
        <dbReference type="PROSITE" id="PS51464"/>
    </source>
</evidence>
<feature type="domain" description="HTH rpiR-type" evidence="4">
    <location>
        <begin position="1"/>
        <end position="74"/>
    </location>
</feature>
<proteinExistence type="predicted"/>
<protein>
    <submittedName>
        <fullName evidence="6">MurR/RpiR family transcriptional regulator</fullName>
    </submittedName>
</protein>
<sequence length="285" mass="32504">MLQKLIKMDNMSDSERAIAQYIIDNKEKVLHMTIHQLARETYSSNPTIIRFCRKLGMDGFRQFKIVLASELERHYDELYPVDVNMPFREKESSMDIARRISELSQQTLLDSSSMLTEKSLNEAASILETSRMIYLFAVGDSMIRAASFQNKMLKINRPVQLSNFLNEQGYHAFNAGKEDCAIFITYQGGHADFIEYASMMRDKGVKQIAITSEAEGMLAKLCDVVLPLPVSETGVSKIATFSSQVAIDYVLNVLYSCVFERQYDNNLKFKNDGDQYVKRISSSRS</sequence>
<evidence type="ECO:0000313" key="6">
    <source>
        <dbReference type="EMBL" id="MFB5684547.1"/>
    </source>
</evidence>
<feature type="domain" description="SIS" evidence="5">
    <location>
        <begin position="123"/>
        <end position="264"/>
    </location>
</feature>
<dbReference type="InterPro" id="IPR009057">
    <property type="entry name" value="Homeodomain-like_sf"/>
</dbReference>